<dbReference type="PANTHER" id="PTHR37610">
    <property type="entry name" value="CCHC-TYPE DOMAIN-CONTAINING PROTEIN"/>
    <property type="match status" value="1"/>
</dbReference>
<dbReference type="InterPro" id="IPR029472">
    <property type="entry name" value="Copia-like_N"/>
</dbReference>
<dbReference type="Proteomes" id="UP001497516">
    <property type="component" value="Chromosome 9"/>
</dbReference>
<organism evidence="4 5">
    <name type="scientific">Linum trigynum</name>
    <dbReference type="NCBI Taxonomy" id="586398"/>
    <lineage>
        <taxon>Eukaryota</taxon>
        <taxon>Viridiplantae</taxon>
        <taxon>Streptophyta</taxon>
        <taxon>Embryophyta</taxon>
        <taxon>Tracheophyta</taxon>
        <taxon>Spermatophyta</taxon>
        <taxon>Magnoliopsida</taxon>
        <taxon>eudicotyledons</taxon>
        <taxon>Gunneridae</taxon>
        <taxon>Pentapetalae</taxon>
        <taxon>rosids</taxon>
        <taxon>fabids</taxon>
        <taxon>Malpighiales</taxon>
        <taxon>Linaceae</taxon>
        <taxon>Linum</taxon>
    </lineage>
</organism>
<evidence type="ECO:0000256" key="1">
    <source>
        <dbReference type="SAM" id="MobiDB-lite"/>
    </source>
</evidence>
<dbReference type="Pfam" id="PF03732">
    <property type="entry name" value="Retrotrans_gag"/>
    <property type="match status" value="1"/>
</dbReference>
<evidence type="ECO:0000259" key="2">
    <source>
        <dbReference type="Pfam" id="PF03732"/>
    </source>
</evidence>
<dbReference type="InterPro" id="IPR005162">
    <property type="entry name" value="Retrotrans_gag_dom"/>
</dbReference>
<protein>
    <recommendedName>
        <fullName evidence="6">Retrotransposon Copia-like N-terminal domain-containing protein</fullName>
    </recommendedName>
</protein>
<evidence type="ECO:0000259" key="3">
    <source>
        <dbReference type="Pfam" id="PF14244"/>
    </source>
</evidence>
<dbReference type="Pfam" id="PF14244">
    <property type="entry name" value="Retrotran_gag_3"/>
    <property type="match status" value="1"/>
</dbReference>
<proteinExistence type="predicted"/>
<sequence>MSGTSSPSPNTPPNTGNGARVIDPHNVQFGSFGAEGNTGHSGNAEVIMFGNPLYLNPNENLSLPIVSKLMDGNNYSMWSRSVLNVLKTKHKMGFVDGSLPRPAIHDPQFHLWDGCNTVVLTWILNSLNKDIRRSVMRHDNAKVLWDELRRRFGQLNANRLINLEDEIHKCKQGTQSITQYYTQIKSLWDEYTEYNPFVACNCLPGNINPCTAVEAFERK</sequence>
<dbReference type="EMBL" id="OZ034822">
    <property type="protein sequence ID" value="CAL1413574.1"/>
    <property type="molecule type" value="Genomic_DNA"/>
</dbReference>
<reference evidence="4 5" key="1">
    <citation type="submission" date="2024-04" db="EMBL/GenBank/DDBJ databases">
        <authorList>
            <person name="Fracassetti M."/>
        </authorList>
    </citation>
    <scope>NUCLEOTIDE SEQUENCE [LARGE SCALE GENOMIC DNA]</scope>
</reference>
<evidence type="ECO:0008006" key="6">
    <source>
        <dbReference type="Google" id="ProtNLM"/>
    </source>
</evidence>
<feature type="domain" description="Retrotransposon Copia-like N-terminal" evidence="3">
    <location>
        <begin position="57"/>
        <end position="103"/>
    </location>
</feature>
<evidence type="ECO:0000313" key="4">
    <source>
        <dbReference type="EMBL" id="CAL1413574.1"/>
    </source>
</evidence>
<evidence type="ECO:0000313" key="5">
    <source>
        <dbReference type="Proteomes" id="UP001497516"/>
    </source>
</evidence>
<feature type="domain" description="Retrotransposon gag" evidence="2">
    <location>
        <begin position="128"/>
        <end position="192"/>
    </location>
</feature>
<keyword evidence="5" id="KW-1185">Reference proteome</keyword>
<feature type="region of interest" description="Disordered" evidence="1">
    <location>
        <begin position="1"/>
        <end position="23"/>
    </location>
</feature>
<accession>A0AAV2GTV6</accession>
<dbReference type="AlphaFoldDB" id="A0AAV2GTV6"/>
<gene>
    <name evidence="4" type="ORF">LTRI10_LOCUS52797</name>
</gene>
<feature type="compositionally biased region" description="Low complexity" evidence="1">
    <location>
        <begin position="1"/>
        <end position="18"/>
    </location>
</feature>
<dbReference type="PANTHER" id="PTHR37610:SF55">
    <property type="entry name" value="RETROTRANSPOSON COPIA-LIKE N-TERMINAL DOMAIN-CONTAINING PROTEIN"/>
    <property type="match status" value="1"/>
</dbReference>
<name>A0AAV2GTV6_9ROSI</name>